<dbReference type="InterPro" id="IPR036028">
    <property type="entry name" value="SH3-like_dom_sf"/>
</dbReference>
<dbReference type="OrthoDB" id="10255964at2759"/>
<evidence type="ECO:0000256" key="4">
    <source>
        <dbReference type="PROSITE-ProRule" id="PRU00192"/>
    </source>
</evidence>
<dbReference type="SMART" id="SM00229">
    <property type="entry name" value="RasGEFN"/>
    <property type="match status" value="1"/>
</dbReference>
<feature type="domain" description="N-terminal Ras-GEF" evidence="8">
    <location>
        <begin position="329"/>
        <end position="466"/>
    </location>
</feature>
<dbReference type="Proteomes" id="UP000724874">
    <property type="component" value="Unassembled WGS sequence"/>
</dbReference>
<dbReference type="InterPro" id="IPR008937">
    <property type="entry name" value="Ras-like_GEF"/>
</dbReference>
<dbReference type="InterPro" id="IPR001452">
    <property type="entry name" value="SH3_domain"/>
</dbReference>
<dbReference type="InterPro" id="IPR023578">
    <property type="entry name" value="Ras_GEF_dom_sf"/>
</dbReference>
<evidence type="ECO:0000313" key="9">
    <source>
        <dbReference type="EMBL" id="KAF8910022.1"/>
    </source>
</evidence>
<dbReference type="Pfam" id="PF00018">
    <property type="entry name" value="SH3_1"/>
    <property type="match status" value="1"/>
</dbReference>
<dbReference type="Gene3D" id="2.30.30.40">
    <property type="entry name" value="SH3 Domains"/>
    <property type="match status" value="1"/>
</dbReference>
<evidence type="ECO:0000259" key="8">
    <source>
        <dbReference type="PROSITE" id="PS50212"/>
    </source>
</evidence>
<dbReference type="AlphaFoldDB" id="A0A9P5TRR7"/>
<dbReference type="InterPro" id="IPR000651">
    <property type="entry name" value="Ras-like_Gua-exchang_fac_N"/>
</dbReference>
<dbReference type="CDD" id="cd06224">
    <property type="entry name" value="REM"/>
    <property type="match status" value="1"/>
</dbReference>
<organism evidence="9 10">
    <name type="scientific">Gymnopilus junonius</name>
    <name type="common">Spectacular rustgill mushroom</name>
    <name type="synonym">Gymnopilus spectabilis subsp. junonius</name>
    <dbReference type="NCBI Taxonomy" id="109634"/>
    <lineage>
        <taxon>Eukaryota</taxon>
        <taxon>Fungi</taxon>
        <taxon>Dikarya</taxon>
        <taxon>Basidiomycota</taxon>
        <taxon>Agaricomycotina</taxon>
        <taxon>Agaricomycetes</taxon>
        <taxon>Agaricomycetidae</taxon>
        <taxon>Agaricales</taxon>
        <taxon>Agaricineae</taxon>
        <taxon>Hymenogastraceae</taxon>
        <taxon>Gymnopilus</taxon>
    </lineage>
</organism>
<feature type="compositionally biased region" description="Pro residues" evidence="5">
    <location>
        <begin position="192"/>
        <end position="204"/>
    </location>
</feature>
<feature type="domain" description="SH3" evidence="6">
    <location>
        <begin position="35"/>
        <end position="98"/>
    </location>
</feature>
<gene>
    <name evidence="9" type="ORF">CPB84DRAFT_1842688</name>
</gene>
<evidence type="ECO:0000259" key="7">
    <source>
        <dbReference type="PROSITE" id="PS50009"/>
    </source>
</evidence>
<dbReference type="PROSITE" id="PS50002">
    <property type="entry name" value="SH3"/>
    <property type="match status" value="1"/>
</dbReference>
<dbReference type="PANTHER" id="PTHR23113">
    <property type="entry name" value="GUANINE NUCLEOTIDE EXCHANGE FACTOR"/>
    <property type="match status" value="1"/>
</dbReference>
<feature type="domain" description="Ras-GEF" evidence="7">
    <location>
        <begin position="496"/>
        <end position="725"/>
    </location>
</feature>
<dbReference type="EMBL" id="JADNYJ010000007">
    <property type="protein sequence ID" value="KAF8910022.1"/>
    <property type="molecule type" value="Genomic_DNA"/>
</dbReference>
<dbReference type="SMART" id="SM00326">
    <property type="entry name" value="SH3"/>
    <property type="match status" value="1"/>
</dbReference>
<dbReference type="Pfam" id="PF00618">
    <property type="entry name" value="RasGEF_N"/>
    <property type="match status" value="1"/>
</dbReference>
<evidence type="ECO:0000259" key="6">
    <source>
        <dbReference type="PROSITE" id="PS50002"/>
    </source>
</evidence>
<reference evidence="9" key="1">
    <citation type="submission" date="2020-11" db="EMBL/GenBank/DDBJ databases">
        <authorList>
            <consortium name="DOE Joint Genome Institute"/>
            <person name="Ahrendt S."/>
            <person name="Riley R."/>
            <person name="Andreopoulos W."/>
            <person name="LaButti K."/>
            <person name="Pangilinan J."/>
            <person name="Ruiz-duenas F.J."/>
            <person name="Barrasa J.M."/>
            <person name="Sanchez-Garcia M."/>
            <person name="Camarero S."/>
            <person name="Miyauchi S."/>
            <person name="Serrano A."/>
            <person name="Linde D."/>
            <person name="Babiker R."/>
            <person name="Drula E."/>
            <person name="Ayuso-Fernandez I."/>
            <person name="Pacheco R."/>
            <person name="Padilla G."/>
            <person name="Ferreira P."/>
            <person name="Barriuso J."/>
            <person name="Kellner H."/>
            <person name="Castanera R."/>
            <person name="Alfaro M."/>
            <person name="Ramirez L."/>
            <person name="Pisabarro A.G."/>
            <person name="Kuo A."/>
            <person name="Tritt A."/>
            <person name="Lipzen A."/>
            <person name="He G."/>
            <person name="Yan M."/>
            <person name="Ng V."/>
            <person name="Cullen D."/>
            <person name="Martin F."/>
            <person name="Rosso M.-N."/>
            <person name="Henrissat B."/>
            <person name="Hibbett D."/>
            <person name="Martinez A.T."/>
            <person name="Grigoriev I.V."/>
        </authorList>
    </citation>
    <scope>NUCLEOTIDE SEQUENCE</scope>
    <source>
        <strain evidence="9">AH 44721</strain>
    </source>
</reference>
<dbReference type="PROSITE" id="PS50212">
    <property type="entry name" value="RASGEF_NTER"/>
    <property type="match status" value="1"/>
</dbReference>
<keyword evidence="2 3" id="KW-0344">Guanine-nucleotide releasing factor</keyword>
<dbReference type="InterPro" id="IPR036964">
    <property type="entry name" value="RASGEF_cat_dom_sf"/>
</dbReference>
<dbReference type="SUPFAM" id="SSF50044">
    <property type="entry name" value="SH3-domain"/>
    <property type="match status" value="1"/>
</dbReference>
<evidence type="ECO:0000256" key="5">
    <source>
        <dbReference type="SAM" id="MobiDB-lite"/>
    </source>
</evidence>
<comment type="caution">
    <text evidence="9">The sequence shown here is derived from an EMBL/GenBank/DDBJ whole genome shotgun (WGS) entry which is preliminary data.</text>
</comment>
<protein>
    <submittedName>
        <fullName evidence="9">Ras guanine nucleotide exchange factor domain-containing protein</fullName>
    </submittedName>
</protein>
<dbReference type="GO" id="GO:0005085">
    <property type="term" value="F:guanyl-nucleotide exchange factor activity"/>
    <property type="evidence" value="ECO:0007669"/>
    <property type="project" value="UniProtKB-KW"/>
</dbReference>
<keyword evidence="1 4" id="KW-0728">SH3 domain</keyword>
<dbReference type="Gene3D" id="1.20.870.10">
    <property type="entry name" value="Son of sevenless (SoS) protein Chain: S domain 1"/>
    <property type="match status" value="1"/>
</dbReference>
<keyword evidence="10" id="KW-1185">Reference proteome</keyword>
<dbReference type="GO" id="GO:0007264">
    <property type="term" value="P:small GTPase-mediated signal transduction"/>
    <property type="evidence" value="ECO:0007669"/>
    <property type="project" value="InterPro"/>
</dbReference>
<dbReference type="SMART" id="SM00147">
    <property type="entry name" value="RasGEF"/>
    <property type="match status" value="1"/>
</dbReference>
<accession>A0A9P5TRR7</accession>
<evidence type="ECO:0000313" key="10">
    <source>
        <dbReference type="Proteomes" id="UP000724874"/>
    </source>
</evidence>
<evidence type="ECO:0000256" key="1">
    <source>
        <dbReference type="ARBA" id="ARBA00022443"/>
    </source>
</evidence>
<sequence length="741" mass="84519">MASQLRSLAPSFPDVIDISRPAEPSPPPDAQVPDLTTFSALCMYDFIAEEPGLLSFKKSDILDIVKRDNTGWWAAMPRGGTGSVVGWIPQAFVSPLTADMAEKLWNLGEELRIPEFEAEQLYNSIPPYMNPVSFLDTESTISPINEDYEEYKAPPKLTPKPSFRSRDTPRKKDENENSYSHRESQRKRHPHPPPSPSSPMPYPPTRSASLNILNKPVPPIPNQDVDSSRIRTGSLSNRNLRRRPLVVDDNPTLTKLSTLIDSKNTREIDKFTGPDISASFEIISKRGREGFTRRKAASEDVKQIQSIVRLPTKPRYLKALYADQIDEDDKGHIRFATLPALIERLTTDPGTADLAKRAENSAFINVFLMTFRTFTTADRLFEMLVERFNIKAPKSLTDVEYKDWKISLREPVRRKVLEVFSRWLEDHRLLEEEPHIAQRMTDFLSTLSHPHDVTANEIRKTVERLTFSFPKKATTTATPKKSKKSKAPRNDLLKLEPRDIAEQLSLLEFSLYIKVTPQECLTYAKTQTGYKVSNLIEFCSTYDKLCAWVKVTILTNEILSKRAATVDFWIKVAEKCRSLNNFSSMSAVTLALSSTVITNLHLTWAHVHRKSNFESLQKHNEPIGGFSGQRTLLQQAEGPCVPFITMFLTDIIHAQEQFNSEDNRICFYQRARSYEIITNILKFQSRAYNLQPHESTATFIEGQLREAATRDENWFWNKSQEVQHSEVAHADIRKGLEAAGF</sequence>
<feature type="region of interest" description="Disordered" evidence="5">
    <location>
        <begin position="148"/>
        <end position="234"/>
    </location>
</feature>
<dbReference type="SUPFAM" id="SSF48366">
    <property type="entry name" value="Ras GEF"/>
    <property type="match status" value="1"/>
</dbReference>
<dbReference type="InterPro" id="IPR001895">
    <property type="entry name" value="RASGEF_cat_dom"/>
</dbReference>
<dbReference type="PROSITE" id="PS50009">
    <property type="entry name" value="RASGEF_CAT"/>
    <property type="match status" value="1"/>
</dbReference>
<feature type="compositionally biased region" description="Basic and acidic residues" evidence="5">
    <location>
        <begin position="164"/>
        <end position="183"/>
    </location>
</feature>
<dbReference type="Gene3D" id="1.10.840.10">
    <property type="entry name" value="Ras guanine-nucleotide exchange factors catalytic domain"/>
    <property type="match status" value="1"/>
</dbReference>
<proteinExistence type="predicted"/>
<evidence type="ECO:0000256" key="2">
    <source>
        <dbReference type="ARBA" id="ARBA00022658"/>
    </source>
</evidence>
<name>A0A9P5TRR7_GYMJU</name>
<evidence type="ECO:0000256" key="3">
    <source>
        <dbReference type="PROSITE-ProRule" id="PRU00168"/>
    </source>
</evidence>
<dbReference type="PANTHER" id="PTHR23113:SF99">
    <property type="entry name" value="RASGEF DOMAIN-CONTAINING PROTEIN"/>
    <property type="match status" value="1"/>
</dbReference>
<dbReference type="Pfam" id="PF00617">
    <property type="entry name" value="RasGEF"/>
    <property type="match status" value="1"/>
</dbReference>